<gene>
    <name evidence="2" type="ORF">C8N35_1011381</name>
</gene>
<evidence type="ECO:0000313" key="2">
    <source>
        <dbReference type="EMBL" id="PTW63330.1"/>
    </source>
</evidence>
<evidence type="ECO:0000256" key="1">
    <source>
        <dbReference type="SAM" id="MobiDB-lite"/>
    </source>
</evidence>
<dbReference type="AlphaFoldDB" id="A0A2T5VHV7"/>
<protein>
    <submittedName>
        <fullName evidence="2">Uncharacterized protein</fullName>
    </submittedName>
</protein>
<reference evidence="2 3" key="1">
    <citation type="submission" date="2018-04" db="EMBL/GenBank/DDBJ databases">
        <title>Genomic Encyclopedia of Archaeal and Bacterial Type Strains, Phase II (KMG-II): from individual species to whole genera.</title>
        <authorList>
            <person name="Goeker M."/>
        </authorList>
    </citation>
    <scope>NUCLEOTIDE SEQUENCE [LARGE SCALE GENOMIC DNA]</scope>
    <source>
        <strain evidence="2 3">DSM 23382</strain>
    </source>
</reference>
<sequence>MTHGNGLTSLCVRAASGMTNGVDRDNQVPGSNIPIRVGLSD</sequence>
<keyword evidence="3" id="KW-1185">Reference proteome</keyword>
<organism evidence="2 3">
    <name type="scientific">Breoghania corrubedonensis</name>
    <dbReference type="NCBI Taxonomy" id="665038"/>
    <lineage>
        <taxon>Bacteria</taxon>
        <taxon>Pseudomonadati</taxon>
        <taxon>Pseudomonadota</taxon>
        <taxon>Alphaproteobacteria</taxon>
        <taxon>Hyphomicrobiales</taxon>
        <taxon>Stappiaceae</taxon>
        <taxon>Breoghania</taxon>
    </lineage>
</organism>
<name>A0A2T5VHV7_9HYPH</name>
<evidence type="ECO:0000313" key="3">
    <source>
        <dbReference type="Proteomes" id="UP000244081"/>
    </source>
</evidence>
<dbReference type="EMBL" id="QAYG01000001">
    <property type="protein sequence ID" value="PTW63330.1"/>
    <property type="molecule type" value="Genomic_DNA"/>
</dbReference>
<comment type="caution">
    <text evidence="2">The sequence shown here is derived from an EMBL/GenBank/DDBJ whole genome shotgun (WGS) entry which is preliminary data.</text>
</comment>
<dbReference type="Proteomes" id="UP000244081">
    <property type="component" value="Unassembled WGS sequence"/>
</dbReference>
<feature type="region of interest" description="Disordered" evidence="1">
    <location>
        <begin position="19"/>
        <end position="41"/>
    </location>
</feature>
<proteinExistence type="predicted"/>
<accession>A0A2T5VHV7</accession>